<proteinExistence type="predicted"/>
<dbReference type="InterPro" id="IPR007939">
    <property type="entry name" value="Cu-R_B_prcur"/>
</dbReference>
<comment type="caution">
    <text evidence="3">The sequence shown here is derived from an EMBL/GenBank/DDBJ whole genome shotgun (WGS) entry which is preliminary data.</text>
</comment>
<evidence type="ECO:0000256" key="1">
    <source>
        <dbReference type="SAM" id="MobiDB-lite"/>
    </source>
</evidence>
<evidence type="ECO:0000313" key="3">
    <source>
        <dbReference type="EMBL" id="MDQ9172177.1"/>
    </source>
</evidence>
<gene>
    <name evidence="3" type="ORF">Q8A64_17335</name>
</gene>
<dbReference type="EMBL" id="JAUYVH010000017">
    <property type="protein sequence ID" value="MDQ9172177.1"/>
    <property type="molecule type" value="Genomic_DNA"/>
</dbReference>
<dbReference type="Proteomes" id="UP001225596">
    <property type="component" value="Unassembled WGS sequence"/>
</dbReference>
<feature type="signal peptide" evidence="2">
    <location>
        <begin position="1"/>
        <end position="34"/>
    </location>
</feature>
<protein>
    <submittedName>
        <fullName evidence="3">Copper resistance protein B</fullName>
    </submittedName>
</protein>
<dbReference type="Pfam" id="PF05275">
    <property type="entry name" value="CopB"/>
    <property type="match status" value="1"/>
</dbReference>
<accession>A0ABU1BT77</accession>
<feature type="region of interest" description="Disordered" evidence="1">
    <location>
        <begin position="41"/>
        <end position="86"/>
    </location>
</feature>
<reference evidence="3 4" key="1">
    <citation type="submission" date="2023-08" db="EMBL/GenBank/DDBJ databases">
        <title>Oxalobacteraceae gen .nov., isolated from river sludge outside the plant.</title>
        <authorList>
            <person name="Zhao S.Y."/>
        </authorList>
    </citation>
    <scope>NUCLEOTIDE SEQUENCE [LARGE SCALE GENOMIC DNA]</scope>
    <source>
        <strain evidence="3 4">R-40</strain>
    </source>
</reference>
<organism evidence="3 4">
    <name type="scientific">Keguizhuia sedimenti</name>
    <dbReference type="NCBI Taxonomy" id="3064264"/>
    <lineage>
        <taxon>Bacteria</taxon>
        <taxon>Pseudomonadati</taxon>
        <taxon>Pseudomonadota</taxon>
        <taxon>Betaproteobacteria</taxon>
        <taxon>Burkholderiales</taxon>
        <taxon>Oxalobacteraceae</taxon>
        <taxon>Keguizhuia</taxon>
    </lineage>
</organism>
<keyword evidence="4" id="KW-1185">Reference proteome</keyword>
<feature type="chain" id="PRO_5045095442" evidence="2">
    <location>
        <begin position="35"/>
        <end position="323"/>
    </location>
</feature>
<sequence length="323" mass="36049">MKTLSCLKPLETAFRPVCYILPILLAALSLPVFAQSNMDHGAMHGGHGAQESMPSAAPQQVQPADPHADHMTPPVPGNQTDPAARDRATVSRESIYKRNPDGSYAIPGTGMAMADNDIFHMVMFDQLEYVNTRDGDGFAWDAQAWVGRDFNKLWLKTEGERLEGETEGRLELLGSRAVAAFWDAQVGVRHDFGQSPSRQWLAFGIQGIAPYWFDIEAFGYIGPSGRTAARFKADYTFRLSQVTFLTPEVETNLYGKSDRERGIGSGLSDMSFGLRLRYEIRREVAPYIGINWTRKFGETADFARDDGESRSQRQLVAGVRIWF</sequence>
<evidence type="ECO:0000256" key="2">
    <source>
        <dbReference type="SAM" id="SignalP"/>
    </source>
</evidence>
<name>A0ABU1BT77_9BURK</name>
<keyword evidence="2" id="KW-0732">Signal</keyword>
<dbReference type="RefSeq" id="WP_338438186.1">
    <property type="nucleotide sequence ID" value="NZ_JAUYVH010000017.1"/>
</dbReference>
<evidence type="ECO:0000313" key="4">
    <source>
        <dbReference type="Proteomes" id="UP001225596"/>
    </source>
</evidence>